<dbReference type="STRING" id="1502745.SAMN02799620_05212"/>
<organism evidence="1 2">
    <name type="scientific">Mycolicibacterium fluoranthenivorans</name>
    <dbReference type="NCBI Taxonomy" id="258505"/>
    <lineage>
        <taxon>Bacteria</taxon>
        <taxon>Bacillati</taxon>
        <taxon>Actinomycetota</taxon>
        <taxon>Actinomycetes</taxon>
        <taxon>Mycobacteriales</taxon>
        <taxon>Mycobacteriaceae</taxon>
        <taxon>Mycolicibacterium</taxon>
    </lineage>
</organism>
<protein>
    <submittedName>
        <fullName evidence="1">Uncharacterized protein</fullName>
    </submittedName>
</protein>
<accession>A0A1G4WWQ7</accession>
<dbReference type="AlphaFoldDB" id="A0A1G4WWQ7"/>
<dbReference type="Proteomes" id="UP000199707">
    <property type="component" value="Unassembled WGS sequence"/>
</dbReference>
<proteinExistence type="predicted"/>
<dbReference type="RefSeq" id="WP_090363109.1">
    <property type="nucleotide sequence ID" value="NZ_FMUB01000013.1"/>
</dbReference>
<gene>
    <name evidence="1" type="ORF">SAMN02799620_05212</name>
</gene>
<dbReference type="EMBL" id="FMUB01000013">
    <property type="protein sequence ID" value="SCX31117.1"/>
    <property type="molecule type" value="Genomic_DNA"/>
</dbReference>
<sequence length="147" mass="16580">MTLGEDGLIHADAIRVLNELNETTKAQQAFLKSCGDAAWIGDDDRRAIRWLLTALVEHRRRLRTAARMWRAMGHDEPAGRALVAVTVDLLDENRSFTPVVAQWREAVVGRVSLERNDFWRSMIELAQSNLTEARDGATLCLAGRRRA</sequence>
<evidence type="ECO:0000313" key="1">
    <source>
        <dbReference type="EMBL" id="SCX31117.1"/>
    </source>
</evidence>
<evidence type="ECO:0000313" key="2">
    <source>
        <dbReference type="Proteomes" id="UP000199707"/>
    </source>
</evidence>
<reference evidence="2" key="1">
    <citation type="submission" date="2016-10" db="EMBL/GenBank/DDBJ databases">
        <authorList>
            <person name="Varghese N."/>
            <person name="Submissions S."/>
        </authorList>
    </citation>
    <scope>NUCLEOTIDE SEQUENCE [LARGE SCALE GENOMIC DNA]</scope>
    <source>
        <strain evidence="2">UNC267MFSha1.1M11</strain>
    </source>
</reference>
<name>A0A1G4WWQ7_9MYCO</name>